<dbReference type="InterPro" id="IPR043725">
    <property type="entry name" value="DUF5667"/>
</dbReference>
<dbReference type="AlphaFoldDB" id="A0A1H9VQC3"/>
<keyword evidence="2" id="KW-0812">Transmembrane</keyword>
<name>A0A1H9VQC3_9PSEU</name>
<feature type="compositionally biased region" description="Polar residues" evidence="1">
    <location>
        <begin position="337"/>
        <end position="347"/>
    </location>
</feature>
<feature type="region of interest" description="Disordered" evidence="1">
    <location>
        <begin position="332"/>
        <end position="411"/>
    </location>
</feature>
<feature type="compositionally biased region" description="Basic and acidic residues" evidence="1">
    <location>
        <begin position="77"/>
        <end position="89"/>
    </location>
</feature>
<protein>
    <recommendedName>
        <fullName evidence="3">DUF5667 domain-containing protein</fullName>
    </recommendedName>
</protein>
<feature type="transmembrane region" description="Helical" evidence="2">
    <location>
        <begin position="140"/>
        <end position="162"/>
    </location>
</feature>
<evidence type="ECO:0000313" key="5">
    <source>
        <dbReference type="Proteomes" id="UP000199051"/>
    </source>
</evidence>
<dbReference type="EMBL" id="FOGI01000009">
    <property type="protein sequence ID" value="SES24000.1"/>
    <property type="molecule type" value="Genomic_DNA"/>
</dbReference>
<dbReference type="Proteomes" id="UP000199051">
    <property type="component" value="Unassembled WGS sequence"/>
</dbReference>
<organism evidence="4 5">
    <name type="scientific">Actinokineospora terrae</name>
    <dbReference type="NCBI Taxonomy" id="155974"/>
    <lineage>
        <taxon>Bacteria</taxon>
        <taxon>Bacillati</taxon>
        <taxon>Actinomycetota</taxon>
        <taxon>Actinomycetes</taxon>
        <taxon>Pseudonocardiales</taxon>
        <taxon>Pseudonocardiaceae</taxon>
        <taxon>Actinokineospora</taxon>
    </lineage>
</organism>
<dbReference type="Pfam" id="PF18915">
    <property type="entry name" value="DUF5667"/>
    <property type="match status" value="1"/>
</dbReference>
<accession>A0A1H9VQC3</accession>
<keyword evidence="2" id="KW-1133">Transmembrane helix</keyword>
<evidence type="ECO:0000313" key="4">
    <source>
        <dbReference type="EMBL" id="SES24000.1"/>
    </source>
</evidence>
<dbReference type="RefSeq" id="WP_092781216.1">
    <property type="nucleotide sequence ID" value="NZ_FOGI01000009.1"/>
</dbReference>
<feature type="compositionally biased region" description="Low complexity" evidence="1">
    <location>
        <begin position="369"/>
        <end position="380"/>
    </location>
</feature>
<proteinExistence type="predicted"/>
<feature type="compositionally biased region" description="Low complexity" evidence="1">
    <location>
        <begin position="389"/>
        <end position="408"/>
    </location>
</feature>
<dbReference type="STRING" id="155974.SAMN04487818_1095"/>
<keyword evidence="2" id="KW-0472">Membrane</keyword>
<evidence type="ECO:0000256" key="2">
    <source>
        <dbReference type="SAM" id="Phobius"/>
    </source>
</evidence>
<feature type="region of interest" description="Disordered" evidence="1">
    <location>
        <begin position="70"/>
        <end position="135"/>
    </location>
</feature>
<feature type="domain" description="DUF5667" evidence="3">
    <location>
        <begin position="165"/>
        <end position="215"/>
    </location>
</feature>
<evidence type="ECO:0000259" key="3">
    <source>
        <dbReference type="Pfam" id="PF18915"/>
    </source>
</evidence>
<sequence length="434" mass="44934">MVDSGTGSTGPQGERADRPRAGRAHPGLVDELGPEFTDDDHAIVELLAALARDTAPEDDARARMRARITASLVADPIHPDRAEQPRVEQPHPSPTPRRAGESRPGRPQRSGRAPRSRRDPDSAPAPRPSPTPRGSARARFTIAAVAALALVFSLAGMSLLLARDALPGDALYGVKRTGEAAALGLTFGQEEKAFKHLEFATARIGEIETLTLRNADPNGAPTGGYLDALGDFDNDATAGSRGLTSVATSGDGSQLATLRTWADQQGARLAALRPKLPPATDSRLSASLALLDQVEGRAAALLARMRCYQVTSGDLDEIGALPATAACEVRPDAPRVLTSTPGSQAGNEPTADPRTPTTEPQPTGPPTGQPVTTTPGAPRTTTPPPLVDLPPIIGSPSPIPGTSTPAPGVSVPLPLPLPTIELPPLLGIGPIRIG</sequence>
<evidence type="ECO:0000256" key="1">
    <source>
        <dbReference type="SAM" id="MobiDB-lite"/>
    </source>
</evidence>
<keyword evidence="5" id="KW-1185">Reference proteome</keyword>
<feature type="region of interest" description="Disordered" evidence="1">
    <location>
        <begin position="1"/>
        <end position="36"/>
    </location>
</feature>
<feature type="compositionally biased region" description="Polar residues" evidence="1">
    <location>
        <begin position="1"/>
        <end position="11"/>
    </location>
</feature>
<reference evidence="5" key="1">
    <citation type="submission" date="2016-10" db="EMBL/GenBank/DDBJ databases">
        <authorList>
            <person name="Varghese N."/>
            <person name="Submissions S."/>
        </authorList>
    </citation>
    <scope>NUCLEOTIDE SEQUENCE [LARGE SCALE GENOMIC DNA]</scope>
    <source>
        <strain evidence="5">DSM 44260</strain>
    </source>
</reference>
<gene>
    <name evidence="4" type="ORF">SAMN04487818_1095</name>
</gene>